<dbReference type="Gene3D" id="1.20.120.450">
    <property type="entry name" value="dinb family like domain"/>
    <property type="match status" value="1"/>
</dbReference>
<evidence type="ECO:0000256" key="1">
    <source>
        <dbReference type="SAM" id="Coils"/>
    </source>
</evidence>
<comment type="caution">
    <text evidence="3">The sequence shown here is derived from an EMBL/GenBank/DDBJ whole genome shotgun (WGS) entry which is preliminary data.</text>
</comment>
<gene>
    <name evidence="3" type="ORF">HNQ94_003378</name>
</gene>
<dbReference type="AlphaFoldDB" id="A0A841Q8F6"/>
<dbReference type="Pfam" id="PF12867">
    <property type="entry name" value="DinB_2"/>
    <property type="match status" value="1"/>
</dbReference>
<sequence length="156" mass="18279">MRIYCKSAFHQIDVAVTSIIKMMERLTDSDLESRPTRGKHSIGELLEHIAIICEADILISNEATQDEMNAYYANVHLKNLDEIKSAIRQNQQRLQDKYQSYSEEEILQKTTSYWGVTYTRFEWLLEIVAHLYHHRGQLHAMLVHCLKNDPKVALFE</sequence>
<evidence type="ECO:0000259" key="2">
    <source>
        <dbReference type="Pfam" id="PF12867"/>
    </source>
</evidence>
<dbReference type="RefSeq" id="WP_174497296.1">
    <property type="nucleotide sequence ID" value="NZ_CADDWK010000013.1"/>
</dbReference>
<reference evidence="3 4" key="1">
    <citation type="submission" date="2020-08" db="EMBL/GenBank/DDBJ databases">
        <title>Genomic Encyclopedia of Type Strains, Phase IV (KMG-IV): sequencing the most valuable type-strain genomes for metagenomic binning, comparative biology and taxonomic classification.</title>
        <authorList>
            <person name="Goeker M."/>
        </authorList>
    </citation>
    <scope>NUCLEOTIDE SEQUENCE [LARGE SCALE GENOMIC DNA]</scope>
    <source>
        <strain evidence="3 4">DSM 19612</strain>
    </source>
</reference>
<dbReference type="EMBL" id="JACHGH010000013">
    <property type="protein sequence ID" value="MBB6454889.1"/>
    <property type="molecule type" value="Genomic_DNA"/>
</dbReference>
<dbReference type="Proteomes" id="UP000581688">
    <property type="component" value="Unassembled WGS sequence"/>
</dbReference>
<dbReference type="SUPFAM" id="SSF109854">
    <property type="entry name" value="DinB/YfiT-like putative metalloenzymes"/>
    <property type="match status" value="1"/>
</dbReference>
<feature type="coiled-coil region" evidence="1">
    <location>
        <begin position="77"/>
        <end position="104"/>
    </location>
</feature>
<evidence type="ECO:0000313" key="4">
    <source>
        <dbReference type="Proteomes" id="UP000581688"/>
    </source>
</evidence>
<name>A0A841Q8F6_9BACI</name>
<dbReference type="InterPro" id="IPR024775">
    <property type="entry name" value="DinB-like"/>
</dbReference>
<protein>
    <submittedName>
        <fullName evidence="3">Putative damage-inducible protein DinB</fullName>
    </submittedName>
</protein>
<accession>A0A841Q8F6</accession>
<proteinExistence type="predicted"/>
<organism evidence="3 4">
    <name type="scientific">Salirhabdus euzebyi</name>
    <dbReference type="NCBI Taxonomy" id="394506"/>
    <lineage>
        <taxon>Bacteria</taxon>
        <taxon>Bacillati</taxon>
        <taxon>Bacillota</taxon>
        <taxon>Bacilli</taxon>
        <taxon>Bacillales</taxon>
        <taxon>Bacillaceae</taxon>
        <taxon>Salirhabdus</taxon>
    </lineage>
</organism>
<keyword evidence="4" id="KW-1185">Reference proteome</keyword>
<feature type="domain" description="DinB-like" evidence="2">
    <location>
        <begin position="20"/>
        <end position="138"/>
    </location>
</feature>
<dbReference type="InterPro" id="IPR034660">
    <property type="entry name" value="DinB/YfiT-like"/>
</dbReference>
<keyword evidence="1" id="KW-0175">Coiled coil</keyword>
<evidence type="ECO:0000313" key="3">
    <source>
        <dbReference type="EMBL" id="MBB6454889.1"/>
    </source>
</evidence>